<name>A0A2H5QC61_CITUN</name>
<evidence type="ECO:0000313" key="4">
    <source>
        <dbReference type="Proteomes" id="UP000236630"/>
    </source>
</evidence>
<dbReference type="InterPro" id="IPR011706">
    <property type="entry name" value="Cu-oxidase_C"/>
</dbReference>
<dbReference type="GO" id="GO:0016491">
    <property type="term" value="F:oxidoreductase activity"/>
    <property type="evidence" value="ECO:0007669"/>
    <property type="project" value="InterPro"/>
</dbReference>
<evidence type="ECO:0000259" key="2">
    <source>
        <dbReference type="Pfam" id="PF07731"/>
    </source>
</evidence>
<proteinExistence type="inferred from homology"/>
<comment type="similarity">
    <text evidence="1">Belongs to the multicopper oxidase family.</text>
</comment>
<evidence type="ECO:0000256" key="1">
    <source>
        <dbReference type="ARBA" id="ARBA00010609"/>
    </source>
</evidence>
<dbReference type="SUPFAM" id="SSF49503">
    <property type="entry name" value="Cupredoxins"/>
    <property type="match status" value="1"/>
</dbReference>
<dbReference type="Pfam" id="PF07731">
    <property type="entry name" value="Cu-oxidase_2"/>
    <property type="match status" value="1"/>
</dbReference>
<feature type="domain" description="Plastocyanin-like" evidence="2">
    <location>
        <begin position="80"/>
        <end position="118"/>
    </location>
</feature>
<dbReference type="InterPro" id="IPR008972">
    <property type="entry name" value="Cupredoxin"/>
</dbReference>
<accession>A0A2H5QC61</accession>
<dbReference type="Gene3D" id="2.60.40.420">
    <property type="entry name" value="Cupredoxins - blue copper proteins"/>
    <property type="match status" value="2"/>
</dbReference>
<dbReference type="STRING" id="55188.A0A2H5QC61"/>
<reference evidence="3 4" key="1">
    <citation type="journal article" date="2017" name="Front. Genet.">
        <title>Draft sequencing of the heterozygous diploid genome of Satsuma (Citrus unshiu Marc.) using a hybrid assembly approach.</title>
        <authorList>
            <person name="Shimizu T."/>
            <person name="Tanizawa Y."/>
            <person name="Mochizuki T."/>
            <person name="Nagasaki H."/>
            <person name="Yoshioka T."/>
            <person name="Toyoda A."/>
            <person name="Fujiyama A."/>
            <person name="Kaminuma E."/>
            <person name="Nakamura Y."/>
        </authorList>
    </citation>
    <scope>NUCLEOTIDE SEQUENCE [LARGE SCALE GENOMIC DNA]</scope>
    <source>
        <strain evidence="4">cv. Miyagawa wase</strain>
    </source>
</reference>
<dbReference type="EMBL" id="BDQV01000297">
    <property type="protein sequence ID" value="GAY62229.1"/>
    <property type="molecule type" value="Genomic_DNA"/>
</dbReference>
<dbReference type="Proteomes" id="UP000236630">
    <property type="component" value="Unassembled WGS sequence"/>
</dbReference>
<protein>
    <recommendedName>
        <fullName evidence="2">Plastocyanin-like domain-containing protein</fullName>
    </recommendedName>
</protein>
<dbReference type="AlphaFoldDB" id="A0A2H5QC61"/>
<gene>
    <name evidence="3" type="ORF">CUMW_216130</name>
</gene>
<evidence type="ECO:0000313" key="3">
    <source>
        <dbReference type="EMBL" id="GAY62229.1"/>
    </source>
</evidence>
<comment type="caution">
    <text evidence="3">The sequence shown here is derived from an EMBL/GenBank/DDBJ whole genome shotgun (WGS) entry which is preliminary data.</text>
</comment>
<keyword evidence="4" id="KW-1185">Reference proteome</keyword>
<dbReference type="GO" id="GO:0005507">
    <property type="term" value="F:copper ion binding"/>
    <property type="evidence" value="ECO:0007669"/>
    <property type="project" value="InterPro"/>
</dbReference>
<organism evidence="3 4">
    <name type="scientific">Citrus unshiu</name>
    <name type="common">Satsuma mandarin</name>
    <name type="synonym">Citrus nobilis var. unshiu</name>
    <dbReference type="NCBI Taxonomy" id="55188"/>
    <lineage>
        <taxon>Eukaryota</taxon>
        <taxon>Viridiplantae</taxon>
        <taxon>Streptophyta</taxon>
        <taxon>Embryophyta</taxon>
        <taxon>Tracheophyta</taxon>
        <taxon>Spermatophyta</taxon>
        <taxon>Magnoliopsida</taxon>
        <taxon>eudicotyledons</taxon>
        <taxon>Gunneridae</taxon>
        <taxon>Pentapetalae</taxon>
        <taxon>rosids</taxon>
        <taxon>malvids</taxon>
        <taxon>Sapindales</taxon>
        <taxon>Rutaceae</taxon>
        <taxon>Aurantioideae</taxon>
        <taxon>Citrus</taxon>
    </lineage>
</organism>
<sequence length="136" mass="15556">MILMLNTQNLVDGHIKWSVNSVVSHKFPYIPYLIALKENITDAFDQTSPPEAYDFENYDIFNVAKKPNATIGNGIYKLNFNATVFYRMRIADNPRAWAFRCHIEAHFYLGMGVVFAEGIERIGPLPSSIMGYMSRN</sequence>